<proteinExistence type="predicted"/>
<dbReference type="SUPFAM" id="SSF160719">
    <property type="entry name" value="gpW/gp25-like"/>
    <property type="match status" value="1"/>
</dbReference>
<dbReference type="OrthoDB" id="1855225at2"/>
<dbReference type="Proteomes" id="UP000261166">
    <property type="component" value="Unassembled WGS sequence"/>
</dbReference>
<dbReference type="RefSeq" id="WP_025489948.1">
    <property type="nucleotide sequence ID" value="NZ_JBKVAZ010000005.1"/>
</dbReference>
<sequence>MEDIRLDSSWKLTQAANGDAPVVSGTECLLQDIRLESLTQEGELFYDPDYGWSLLDFLQGEDSKLKRAAIEMRVRQRLSKRTAIDPASIRTVISFLEDALRIQVLFYLQEDKTQEYGLEINLDRIRVEVE</sequence>
<accession>A0A3E3IVZ8</accession>
<protein>
    <submittedName>
        <fullName evidence="1">DUF2634 domain-containing protein</fullName>
    </submittedName>
</protein>
<evidence type="ECO:0000313" key="1">
    <source>
        <dbReference type="EMBL" id="RGE71237.1"/>
    </source>
</evidence>
<dbReference type="EMBL" id="QVLU01000011">
    <property type="protein sequence ID" value="RGE71237.1"/>
    <property type="molecule type" value="Genomic_DNA"/>
</dbReference>
<dbReference type="Gene3D" id="3.10.450.40">
    <property type="match status" value="1"/>
</dbReference>
<comment type="caution">
    <text evidence="1">The sequence shown here is derived from an EMBL/GenBank/DDBJ whole genome shotgun (WGS) entry which is preliminary data.</text>
</comment>
<organism evidence="1 2">
    <name type="scientific">Eisenbergiella massiliensis</name>
    <dbReference type="NCBI Taxonomy" id="1720294"/>
    <lineage>
        <taxon>Bacteria</taxon>
        <taxon>Bacillati</taxon>
        <taxon>Bacillota</taxon>
        <taxon>Clostridia</taxon>
        <taxon>Lachnospirales</taxon>
        <taxon>Lachnospiraceae</taxon>
        <taxon>Eisenbergiella</taxon>
    </lineage>
</organism>
<dbReference type="AlphaFoldDB" id="A0A3E3IVZ8"/>
<gene>
    <name evidence="1" type="ORF">DWY69_13680</name>
</gene>
<reference evidence="1 2" key="1">
    <citation type="submission" date="2018-08" db="EMBL/GenBank/DDBJ databases">
        <title>A genome reference for cultivated species of the human gut microbiota.</title>
        <authorList>
            <person name="Zou Y."/>
            <person name="Xue W."/>
            <person name="Luo G."/>
        </authorList>
    </citation>
    <scope>NUCLEOTIDE SEQUENCE [LARGE SCALE GENOMIC DNA]</scope>
    <source>
        <strain evidence="1 2">AF26-4BH</strain>
    </source>
</reference>
<evidence type="ECO:0000313" key="2">
    <source>
        <dbReference type="Proteomes" id="UP000261166"/>
    </source>
</evidence>
<name>A0A3E3IVZ8_9FIRM</name>